<dbReference type="AlphaFoldDB" id="A0A139GTC6"/>
<feature type="transmembrane region" description="Helical" evidence="2">
    <location>
        <begin position="147"/>
        <end position="165"/>
    </location>
</feature>
<evidence type="ECO:0000313" key="4">
    <source>
        <dbReference type="Proteomes" id="UP000073492"/>
    </source>
</evidence>
<accession>A0A139GTC6</accession>
<keyword evidence="2" id="KW-1133">Transmembrane helix</keyword>
<feature type="region of interest" description="Disordered" evidence="1">
    <location>
        <begin position="703"/>
        <end position="723"/>
    </location>
</feature>
<dbReference type="STRING" id="113226.A0A139GTC6"/>
<dbReference type="Proteomes" id="UP000073492">
    <property type="component" value="Unassembled WGS sequence"/>
</dbReference>
<dbReference type="EMBL" id="LFZO01001295">
    <property type="protein sequence ID" value="KXS93439.1"/>
    <property type="molecule type" value="Genomic_DNA"/>
</dbReference>
<evidence type="ECO:0000256" key="1">
    <source>
        <dbReference type="SAM" id="MobiDB-lite"/>
    </source>
</evidence>
<keyword evidence="2" id="KW-0812">Transmembrane</keyword>
<evidence type="ECO:0000256" key="2">
    <source>
        <dbReference type="SAM" id="Phobius"/>
    </source>
</evidence>
<keyword evidence="4" id="KW-1185">Reference proteome</keyword>
<comment type="caution">
    <text evidence="3">The sequence shown here is derived from an EMBL/GenBank/DDBJ whole genome shotgun (WGS) entry which is preliminary data.</text>
</comment>
<sequence>MATSVQLHPHIIKLTLPALRDVSMTSNARDRPWHQPSWRTTYSNALSHSKSRDTVDLKDISLGQTDWNGDTNPLLRQATSNIKGWPTAPRAVKTTVVSVLSESLIDVALLVFSVLFLGFALAVISFDQKETAQWPRVKTLLYRASRVGPNVFPILFACVIGRVAHTTLLWRLEKGERLGVLDLLAGSTSLTSTVTSQLRSRVISILGIVLVAVWALSPVGGQASIRQLSFGNDSSSSNATFTYMTPTSNALGYYGDQTSYPMLHVPNTLFLASLIASPDMKHSALDLWGNFKVPLLESFESAGKPDENGWYNTSGFDTEYASLVGVPITSNTTLSGADHVFKAETSYLHVECPSVNVTSSEPTSALNGSTFRGAGTTLSLNFNATCGGVSDFTNGSIAGFDTSCTPPKFDGVEPPCNFTYYDWYSEAASFCEITTTHVEVEVFCPSDSSCAARSIRRSRLLHPPAIQTVLNAHMEGENGPTNFNWGLFSAAFVTSSTGNSGFPTAVQCYLIDPDSPLDVLATLLSKNTPPDLPVHKKSFEIRMGQLINAYWTSLTAFQAISQAKATGNTDVTLNMTQALLEGNTHDLFLGNSSTVLGQEIAHFEIFVCHRGWAITLCATSLILIAACLAQPMIRCFFNKAPDLLLNVSSLATRDNPHIAVPGGGTALNGSERAKLLQKLKVRLGDVEPGSDVGHLVIASVDDSESGAGSETSLGRVRRGRLYR</sequence>
<keyword evidence="2" id="KW-0472">Membrane</keyword>
<dbReference type="OrthoDB" id="3637120at2759"/>
<reference evidence="3 4" key="1">
    <citation type="submission" date="2015-07" db="EMBL/GenBank/DDBJ databases">
        <title>Comparative genomics of the Sigatoka disease complex on banana suggests a link between parallel evolutionary changes in Pseudocercospora fijiensis and Pseudocercospora eumusae and increased virulence on the banana host.</title>
        <authorList>
            <person name="Chang T.-C."/>
            <person name="Salvucci A."/>
            <person name="Crous P.W."/>
            <person name="Stergiopoulos I."/>
        </authorList>
    </citation>
    <scope>NUCLEOTIDE SEQUENCE [LARGE SCALE GENOMIC DNA]</scope>
    <source>
        <strain evidence="3 4">CBS 116634</strain>
    </source>
</reference>
<organism evidence="3 4">
    <name type="scientific">Pseudocercospora musae</name>
    <dbReference type="NCBI Taxonomy" id="113226"/>
    <lineage>
        <taxon>Eukaryota</taxon>
        <taxon>Fungi</taxon>
        <taxon>Dikarya</taxon>
        <taxon>Ascomycota</taxon>
        <taxon>Pezizomycotina</taxon>
        <taxon>Dothideomycetes</taxon>
        <taxon>Dothideomycetidae</taxon>
        <taxon>Mycosphaerellales</taxon>
        <taxon>Mycosphaerellaceae</taxon>
        <taxon>Pseudocercospora</taxon>
    </lineage>
</organism>
<feature type="transmembrane region" description="Helical" evidence="2">
    <location>
        <begin position="107"/>
        <end position="126"/>
    </location>
</feature>
<name>A0A139GTC6_9PEZI</name>
<proteinExistence type="predicted"/>
<gene>
    <name evidence="3" type="ORF">AC579_1909</name>
</gene>
<protein>
    <submittedName>
        <fullName evidence="3">Uncharacterized protein</fullName>
    </submittedName>
</protein>
<evidence type="ECO:0000313" key="3">
    <source>
        <dbReference type="EMBL" id="KXS93439.1"/>
    </source>
</evidence>